<proteinExistence type="predicted"/>
<comment type="caution">
    <text evidence="3">The sequence shown here is derived from an EMBL/GenBank/DDBJ whole genome shotgun (WGS) entry which is preliminary data.</text>
</comment>
<dbReference type="GO" id="GO:0004864">
    <property type="term" value="F:protein phosphatase inhibitor activity"/>
    <property type="evidence" value="ECO:0007669"/>
    <property type="project" value="InterPro"/>
</dbReference>
<dbReference type="EMBL" id="JAMYWD010000001">
    <property type="protein sequence ID" value="KAJ4981904.1"/>
    <property type="molecule type" value="Genomic_DNA"/>
</dbReference>
<protein>
    <submittedName>
        <fullName evidence="3">Uncharacterized protein</fullName>
    </submittedName>
</protein>
<sequence>MVFAVIRSHDLLITASAVVFVLLVTYWFGFSSCLCGGIFNLWRTLVDTSYDLYFQVALAISHSVWLYLRRSVTKEMRGHIRWDEANLGEIEKNKPVRQKITEPKTPFHRMIDDDGSLSPVRCFDECIDNAEHADAIRTALNDVASSSRNESRLSGGWTSSEDEAEAMEQDDEDSETDRSGMNFREHRRVHYNEYRMAKELQQNGSFLNDDDEDGVDKVEAVTGNGARKVEVDGVDETLPQHFPPPDNGAC</sequence>
<dbReference type="PROSITE" id="PS51257">
    <property type="entry name" value="PROKAR_LIPOPROTEIN"/>
    <property type="match status" value="1"/>
</dbReference>
<name>A0A9Q0L3Y0_9MAGN</name>
<reference evidence="3" key="1">
    <citation type="journal article" date="2023" name="Plant J.">
        <title>The genome of the king protea, Protea cynaroides.</title>
        <authorList>
            <person name="Chang J."/>
            <person name="Duong T.A."/>
            <person name="Schoeman C."/>
            <person name="Ma X."/>
            <person name="Roodt D."/>
            <person name="Barker N."/>
            <person name="Li Z."/>
            <person name="Van de Peer Y."/>
            <person name="Mizrachi E."/>
        </authorList>
    </citation>
    <scope>NUCLEOTIDE SEQUENCE</scope>
    <source>
        <tissue evidence="3">Young leaves</tissue>
    </source>
</reference>
<evidence type="ECO:0000256" key="2">
    <source>
        <dbReference type="SAM" id="Phobius"/>
    </source>
</evidence>
<feature type="transmembrane region" description="Helical" evidence="2">
    <location>
        <begin position="12"/>
        <end position="40"/>
    </location>
</feature>
<dbReference type="OrthoDB" id="551302at2759"/>
<evidence type="ECO:0000313" key="4">
    <source>
        <dbReference type="Proteomes" id="UP001141806"/>
    </source>
</evidence>
<dbReference type="GO" id="GO:0009966">
    <property type="term" value="P:regulation of signal transduction"/>
    <property type="evidence" value="ECO:0007669"/>
    <property type="project" value="InterPro"/>
</dbReference>
<evidence type="ECO:0000256" key="1">
    <source>
        <dbReference type="SAM" id="MobiDB-lite"/>
    </source>
</evidence>
<dbReference type="PANTHER" id="PTHR12398">
    <property type="entry name" value="PROTEIN PHOSPHATASE INHIBITOR"/>
    <property type="match status" value="1"/>
</dbReference>
<keyword evidence="2" id="KW-0472">Membrane</keyword>
<dbReference type="AlphaFoldDB" id="A0A9Q0L3Y0"/>
<gene>
    <name evidence="3" type="ORF">NE237_032741</name>
</gene>
<dbReference type="InterPro" id="IPR007062">
    <property type="entry name" value="PPI-2"/>
</dbReference>
<dbReference type="Proteomes" id="UP001141806">
    <property type="component" value="Unassembled WGS sequence"/>
</dbReference>
<keyword evidence="4" id="KW-1185">Reference proteome</keyword>
<keyword evidence="2" id="KW-0812">Transmembrane</keyword>
<evidence type="ECO:0000313" key="3">
    <source>
        <dbReference type="EMBL" id="KAJ4981904.1"/>
    </source>
</evidence>
<dbReference type="PANTHER" id="PTHR12398:SF20">
    <property type="entry name" value="PROTEIN PHOSPHATASE 1 REGULATORY INHIBITOR SUBUNIT 2"/>
    <property type="match status" value="1"/>
</dbReference>
<accession>A0A9Q0L3Y0</accession>
<organism evidence="3 4">
    <name type="scientific">Protea cynaroides</name>
    <dbReference type="NCBI Taxonomy" id="273540"/>
    <lineage>
        <taxon>Eukaryota</taxon>
        <taxon>Viridiplantae</taxon>
        <taxon>Streptophyta</taxon>
        <taxon>Embryophyta</taxon>
        <taxon>Tracheophyta</taxon>
        <taxon>Spermatophyta</taxon>
        <taxon>Magnoliopsida</taxon>
        <taxon>Proteales</taxon>
        <taxon>Proteaceae</taxon>
        <taxon>Protea</taxon>
    </lineage>
</organism>
<feature type="region of interest" description="Disordered" evidence="1">
    <location>
        <begin position="143"/>
        <end position="183"/>
    </location>
</feature>
<keyword evidence="2" id="KW-1133">Transmembrane helix</keyword>
<feature type="transmembrane region" description="Helical" evidence="2">
    <location>
        <begin position="52"/>
        <end position="68"/>
    </location>
</feature>
<dbReference type="Pfam" id="PF04979">
    <property type="entry name" value="IPP-2"/>
    <property type="match status" value="1"/>
</dbReference>
<feature type="compositionally biased region" description="Acidic residues" evidence="1">
    <location>
        <begin position="160"/>
        <end position="175"/>
    </location>
</feature>